<feature type="region of interest" description="Disordered" evidence="2">
    <location>
        <begin position="396"/>
        <end position="415"/>
    </location>
</feature>
<dbReference type="AlphaFoldDB" id="V6TDV9"/>
<protein>
    <submittedName>
        <fullName evidence="3">Uncharacterized protein</fullName>
    </submittedName>
</protein>
<dbReference type="VEuPathDB" id="GiardiaDB:GL50581_268"/>
<reference evidence="3 4" key="2">
    <citation type="journal article" date="2013" name="Genome Biol. Evol.">
        <title>Genome sequencing of Giardia lamblia genotypes A2 and B isolates (DH and GS) and comparative analysis with the genomes of genotypes A1 and E (WB and Pig).</title>
        <authorList>
            <person name="Adam R.D."/>
            <person name="Dahlstrom E.W."/>
            <person name="Martens C.A."/>
            <person name="Bruno D.P."/>
            <person name="Barbian K.D."/>
            <person name="Ricklefs S.M."/>
            <person name="Hernandez M.M."/>
            <person name="Narla N.P."/>
            <person name="Patel R.B."/>
            <person name="Porcella S.F."/>
            <person name="Nash T.E."/>
        </authorList>
    </citation>
    <scope>NUCLEOTIDE SEQUENCE [LARGE SCALE GENOMIC DNA]</scope>
    <source>
        <strain evidence="3 4">DH</strain>
    </source>
</reference>
<sequence>MVRSMGDIKTATFKDLCPEDRAKIQKLLGELVTVKKEKELLEESVRVQSSNHRRELAKMKADNRNLMDRLRHYMSVVSQSTAGDGSLSSSTNGRPKSAGSIKQNNADSLRDILSSKKPDTACRGTLTEISMQSGRVAEVQTVSYPFSSSGRDLPPMGPGAHLVYPYPLQPMLVGADQYSHELMALKAQVAALSSAVPTVKFTGVDREERVKAFSPKSATINNIKLSSTSARALGALPSVEDLNRSLPTLSLANSSHLMTSMDAEGRTTQEKSAFSTDSLNISTYTPYVPISGSILDAIQETLPNLNYIGGYHQNVSSNPTMPKTDDQYLESPLQAADKATSVLSDIARPNISTSSYPSKPYDFSQSQSESLVERHRDPSKELLSLINHTHNFVTPPSQCSTLPEDSHNMDTPQGPVSEASALTGTATRPLRKVHTPQSVHKDKDVYDIMEPPGASFTTPQVYCATAQRGVETPVKLEVIEPPSMLRNTPSPVVEQLISRSPTSSSMQPMVTLPGSDRGYHEPLDRLSVESAQTLPRDMINLHTNNQDQLYPHEYLLDFTERRPFPSDFDPSPPAAPVQLKGARPNQDIIVKSMTKASAEGWRGGGNHYIHSTQISDDTQTVVRFLNS</sequence>
<dbReference type="VEuPathDB" id="GiardiaDB:QR46_2574"/>
<comment type="caution">
    <text evidence="3">The sequence shown here is derived from an EMBL/GenBank/DDBJ whole genome shotgun (WGS) entry which is preliminary data.</text>
</comment>
<dbReference type="VEuPathDB" id="GiardiaDB:GL50803_0015888"/>
<keyword evidence="1" id="KW-0175">Coiled coil</keyword>
<proteinExistence type="predicted"/>
<accession>V6TDV9</accession>
<organism evidence="3 4">
    <name type="scientific">Giardia intestinalis</name>
    <name type="common">Giardia lamblia</name>
    <dbReference type="NCBI Taxonomy" id="5741"/>
    <lineage>
        <taxon>Eukaryota</taxon>
        <taxon>Metamonada</taxon>
        <taxon>Diplomonadida</taxon>
        <taxon>Hexamitidae</taxon>
        <taxon>Giardiinae</taxon>
        <taxon>Giardia</taxon>
    </lineage>
</organism>
<dbReference type="EMBL" id="AHGT01000107">
    <property type="protein sequence ID" value="ESU35010.1"/>
    <property type="molecule type" value="Genomic_DNA"/>
</dbReference>
<dbReference type="Proteomes" id="UP000018320">
    <property type="component" value="Unassembled WGS sequence"/>
</dbReference>
<evidence type="ECO:0000256" key="2">
    <source>
        <dbReference type="SAM" id="MobiDB-lite"/>
    </source>
</evidence>
<evidence type="ECO:0000313" key="3">
    <source>
        <dbReference type="EMBL" id="ESU35010.1"/>
    </source>
</evidence>
<dbReference type="InterPro" id="IPR032736">
    <property type="entry name" value="Hinderin"/>
</dbReference>
<evidence type="ECO:0000313" key="4">
    <source>
        <dbReference type="Proteomes" id="UP000018320"/>
    </source>
</evidence>
<gene>
    <name evidence="3" type="ORF">DHA2_15888</name>
</gene>
<dbReference type="PANTHER" id="PTHR28375">
    <property type="entry name" value="PROTEIN HINDERIN"/>
    <property type="match status" value="1"/>
</dbReference>
<dbReference type="VEuPathDB" id="GiardiaDB:DHA2_15888"/>
<dbReference type="PANTHER" id="PTHR28375:SF1">
    <property type="entry name" value="PROTEIN HINDERIN"/>
    <property type="match status" value="1"/>
</dbReference>
<evidence type="ECO:0000256" key="1">
    <source>
        <dbReference type="SAM" id="Coils"/>
    </source>
</evidence>
<feature type="coiled-coil region" evidence="1">
    <location>
        <begin position="24"/>
        <end position="69"/>
    </location>
</feature>
<name>V6TDV9_GIAIN</name>
<reference evidence="4" key="1">
    <citation type="submission" date="2012-02" db="EMBL/GenBank/DDBJ databases">
        <title>Genome sequencing of Giardia lamblia Genotypes A2 and B isolates (DH and GS) and comparative analysis with the genomes of Genotypes A1 and E (WB and Pig).</title>
        <authorList>
            <person name="Adam R."/>
            <person name="Dahlstrom E."/>
            <person name="Martens C."/>
            <person name="Bruno D."/>
            <person name="Barbian K."/>
            <person name="Porcella S.F."/>
            <person name="Nash T."/>
        </authorList>
    </citation>
    <scope>NUCLEOTIDE SEQUENCE</scope>
    <source>
        <strain evidence="4">DH</strain>
    </source>
</reference>
<feature type="region of interest" description="Disordered" evidence="2">
    <location>
        <begin position="78"/>
        <end position="107"/>
    </location>
</feature>